<dbReference type="PROSITE" id="PS51257">
    <property type="entry name" value="PROKAR_LIPOPROTEIN"/>
    <property type="match status" value="1"/>
</dbReference>
<gene>
    <name evidence="2" type="ORF">M2272_000049</name>
</gene>
<feature type="chain" id="PRO_5045172138" description="Lipoprotein" evidence="1">
    <location>
        <begin position="22"/>
        <end position="304"/>
    </location>
</feature>
<feature type="signal peptide" evidence="1">
    <location>
        <begin position="1"/>
        <end position="21"/>
    </location>
</feature>
<organism evidence="2 3">
    <name type="scientific">Mycolicibacterium frederiksbergense</name>
    <dbReference type="NCBI Taxonomy" id="117567"/>
    <lineage>
        <taxon>Bacteria</taxon>
        <taxon>Bacillati</taxon>
        <taxon>Actinomycetota</taxon>
        <taxon>Actinomycetes</taxon>
        <taxon>Mycobacteriales</taxon>
        <taxon>Mycobacteriaceae</taxon>
        <taxon>Mycolicibacterium</taxon>
    </lineage>
</organism>
<evidence type="ECO:0000313" key="2">
    <source>
        <dbReference type="EMBL" id="MDH6193428.1"/>
    </source>
</evidence>
<name>A0ABT6KS84_9MYCO</name>
<comment type="caution">
    <text evidence="2">The sequence shown here is derived from an EMBL/GenBank/DDBJ whole genome shotgun (WGS) entry which is preliminary data.</text>
</comment>
<evidence type="ECO:0008006" key="4">
    <source>
        <dbReference type="Google" id="ProtNLM"/>
    </source>
</evidence>
<reference evidence="2 3" key="1">
    <citation type="submission" date="2023-04" db="EMBL/GenBank/DDBJ databases">
        <title>Forest soil microbial communities from Buena Vista Peninsula, Colon Province, Panama.</title>
        <authorList>
            <person name="Bouskill N."/>
        </authorList>
    </citation>
    <scope>NUCLEOTIDE SEQUENCE [LARGE SCALE GENOMIC DNA]</scope>
    <source>
        <strain evidence="2 3">AC80</strain>
    </source>
</reference>
<dbReference type="EMBL" id="JARXVE010000001">
    <property type="protein sequence ID" value="MDH6193428.1"/>
    <property type="molecule type" value="Genomic_DNA"/>
</dbReference>
<keyword evidence="1" id="KW-0732">Signal</keyword>
<keyword evidence="3" id="KW-1185">Reference proteome</keyword>
<dbReference type="Proteomes" id="UP001160130">
    <property type="component" value="Unassembled WGS sequence"/>
</dbReference>
<accession>A0ABT6KS84</accession>
<evidence type="ECO:0000313" key="3">
    <source>
        <dbReference type="Proteomes" id="UP001160130"/>
    </source>
</evidence>
<protein>
    <recommendedName>
        <fullName evidence="4">Lipoprotein</fullName>
    </recommendedName>
</protein>
<proteinExistence type="predicted"/>
<sequence length="304" mass="33647">MMIRMARKTFAVTAAAVCVLAGCSDHKESPSAPPAVKTMYPNWPNDLNGFRFQWTAQPGIDLLTGPAIPVRAYLESFRTGFMTKSSANTYPGFQRAIPDLPDPRAGYDEHVQWGELPFELKWLMPAIDKDINFGDGPFFGNEYFHVMELSPLADGYLAYVCDGKYNIFHPAIGHSGKYASVLDYPSGKNDVQKREEAAVTLWRIEFKNGDAGDITTQLQEGKSPAPIGDVFGNWKITGASQGNYWGSLKNTTHTPRDPDYVQLRQQCRDTMPHNVDERAQILMSVLDTPPQAEPAAPGWPGSTA</sequence>
<evidence type="ECO:0000256" key="1">
    <source>
        <dbReference type="SAM" id="SignalP"/>
    </source>
</evidence>